<protein>
    <submittedName>
        <fullName evidence="2">Histidinol phosphatase</fullName>
    </submittedName>
</protein>
<feature type="domain" description="Polymerase/histidinol phosphatase N-terminal" evidence="1">
    <location>
        <begin position="4"/>
        <end position="70"/>
    </location>
</feature>
<dbReference type="InterPro" id="IPR052018">
    <property type="entry name" value="PHP_domain"/>
</dbReference>
<dbReference type="PANTHER" id="PTHR42924">
    <property type="entry name" value="EXONUCLEASE"/>
    <property type="match status" value="1"/>
</dbReference>
<dbReference type="Gene3D" id="3.20.20.140">
    <property type="entry name" value="Metal-dependent hydrolases"/>
    <property type="match status" value="1"/>
</dbReference>
<dbReference type="RefSeq" id="WP_044905659.1">
    <property type="nucleotide sequence ID" value="NZ_CP022722.1"/>
</dbReference>
<evidence type="ECO:0000313" key="3">
    <source>
        <dbReference type="Proteomes" id="UP000030008"/>
    </source>
</evidence>
<dbReference type="PANTHER" id="PTHR42924:SF3">
    <property type="entry name" value="POLYMERASE_HISTIDINOL PHOSPHATASE N-TERMINAL DOMAIN-CONTAINING PROTEIN"/>
    <property type="match status" value="1"/>
</dbReference>
<dbReference type="Gene3D" id="1.10.150.650">
    <property type="match status" value="1"/>
</dbReference>
<accession>A0A099I4P2</accession>
<dbReference type="Pfam" id="PF02811">
    <property type="entry name" value="PHP"/>
    <property type="match status" value="1"/>
</dbReference>
<dbReference type="GO" id="GO:0004534">
    <property type="term" value="F:5'-3' RNA exonuclease activity"/>
    <property type="evidence" value="ECO:0007669"/>
    <property type="project" value="TreeGrafter"/>
</dbReference>
<dbReference type="SMART" id="SM00481">
    <property type="entry name" value="POLIIIAc"/>
    <property type="match status" value="1"/>
</dbReference>
<gene>
    <name evidence="2" type="ORF">CIAN88_12085</name>
</gene>
<sequence length="295" mass="33396">MKKLDLHMHSKYSDDGQYEPIELLKMCKAAGLDMMAIADHNSVRGSRIALRHQQEYGITCIPAIEIDAVSQDVGYHILGYGIDVHNPVFDEIEEHVASQEREASKRRRQLVRDMGIAFDEKRIQELSPGGITTGEAIGEAAMEYDVEKKNPLLQPYYPGGERSDNPFVNFYWDICAPGKPAYVEIFYPSVSAIVELLHQQNALAIVAHPGMNAKEQMDRIHDLLQLGVDGFEVFSSYHSEQQTQFYYDLAKSHGLYMTCGSDFHGKTKPAVHIGMCSMEEEENTRLVRKLETLRI</sequence>
<dbReference type="InterPro" id="IPR003141">
    <property type="entry name" value="Pol/His_phosphatase_N"/>
</dbReference>
<dbReference type="Proteomes" id="UP000030008">
    <property type="component" value="Unassembled WGS sequence"/>
</dbReference>
<comment type="caution">
    <text evidence="2">The sequence shown here is derived from an EMBL/GenBank/DDBJ whole genome shotgun (WGS) entry which is preliminary data.</text>
</comment>
<name>A0A099I4P2_CLOIN</name>
<reference evidence="2 3" key="1">
    <citation type="submission" date="2014-08" db="EMBL/GenBank/DDBJ databases">
        <title>Clostridium innocuum, an unnegligible vancomycin-resistant pathogen causing extra-intestinal infections.</title>
        <authorList>
            <person name="Feng Y."/>
            <person name="Chiu C.-H."/>
        </authorList>
    </citation>
    <scope>NUCLEOTIDE SEQUENCE [LARGE SCALE GENOMIC DNA]</scope>
    <source>
        <strain evidence="2 3">AN88</strain>
    </source>
</reference>
<organism evidence="2 3">
    <name type="scientific">Clostridium innocuum</name>
    <dbReference type="NCBI Taxonomy" id="1522"/>
    <lineage>
        <taxon>Bacteria</taxon>
        <taxon>Bacillati</taxon>
        <taxon>Bacillota</taxon>
        <taxon>Clostridia</taxon>
        <taxon>Eubacteriales</taxon>
        <taxon>Clostridiaceae</taxon>
        <taxon>Clostridium</taxon>
    </lineage>
</organism>
<evidence type="ECO:0000313" key="2">
    <source>
        <dbReference type="EMBL" id="KGJ52889.1"/>
    </source>
</evidence>
<evidence type="ECO:0000259" key="1">
    <source>
        <dbReference type="SMART" id="SM00481"/>
    </source>
</evidence>
<dbReference type="EMBL" id="JQIF01000050">
    <property type="protein sequence ID" value="KGJ52889.1"/>
    <property type="molecule type" value="Genomic_DNA"/>
</dbReference>
<dbReference type="InterPro" id="IPR016195">
    <property type="entry name" value="Pol/histidinol_Pase-like"/>
</dbReference>
<proteinExistence type="predicted"/>
<dbReference type="CDD" id="cd07438">
    <property type="entry name" value="PHP_HisPPase_AMP"/>
    <property type="match status" value="1"/>
</dbReference>
<dbReference type="GO" id="GO:0035312">
    <property type="term" value="F:5'-3' DNA exonuclease activity"/>
    <property type="evidence" value="ECO:0007669"/>
    <property type="project" value="TreeGrafter"/>
</dbReference>
<dbReference type="AlphaFoldDB" id="A0A099I4P2"/>
<dbReference type="InterPro" id="IPR004013">
    <property type="entry name" value="PHP_dom"/>
</dbReference>
<dbReference type="SUPFAM" id="SSF89550">
    <property type="entry name" value="PHP domain-like"/>
    <property type="match status" value="1"/>
</dbReference>